<proteinExistence type="predicted"/>
<sequence>MGIKGIALTAATGLIGSALGVVSAAPALADVAPLAATAAIDAPAGVSAALSGSAAVTSTAFNDFPSQGSSYLVLSTGDADQVLPALPDPQAQLSTDRGNDGAPDSSSLTLTIQPAAGIGCLFVDFALGTEEPVHTYTTDSASDTLSIKRSGDATEYAMNAGRGYFSQASWPAKPVPYSVNALDYWHAPGDPTDPVTGSTEEPRLPRLTGLNHVTTRDTARIPLTFAGGAETVTVSVSDVSNGDLDSVAFLDHLRLGASCSSGTGVEPNPAYGGGVIGGIRGVGDELWYDPIPSTSDIERYDDPAVQGNGWRSPSNVPVELRFRWYRTMAGYAHDGDMSHWSAIPDADRQSYVPTSVDAGSVLIVMVTGFVDGRRPETFPSTGTQSTWYVTLPIGNGTFVDGEAPTIVGPSGGHASVGDTLTAQIGHTVPREDTYSWQWFENGVSISGATGQSLTLGAAQAGRTITVTATAKRLNFDPKSWTSAGYGPITLQTWSSTGSPTILDDGTPTYGETLTADPGSGWAPTPDSYSYQWKRDGIVISGATNASYSIKSDDVGGSLTVTVSGVKTGYAAQPRTSEPVSVLGATMIAGTPTITGTPTVDQTLTAVSTGWNPGDATLTYAWYAGDLKLQEDSSRYLVVPAKAAGLPIVVRVTGSRTGYQPLTVASDPTPAVAKGKLTVGTPQVYGAAVVGQTLQAITGAWGPSGVRLSTQWKVGGTPVTGRAGHRESFTIPRSARGKRITFVVTGKLAGYTTVTRSTAPTSKVTR</sequence>
<keyword evidence="4" id="KW-1185">Reference proteome</keyword>
<feature type="signal peptide" evidence="2">
    <location>
        <begin position="1"/>
        <end position="29"/>
    </location>
</feature>
<keyword evidence="2" id="KW-0732">Signal</keyword>
<protein>
    <recommendedName>
        <fullName evidence="5">Ig-like domain-containing protein</fullName>
    </recommendedName>
</protein>
<gene>
    <name evidence="3" type="ORF">GCM10022242_14470</name>
</gene>
<feature type="chain" id="PRO_5047004987" description="Ig-like domain-containing protein" evidence="2">
    <location>
        <begin position="30"/>
        <end position="765"/>
    </location>
</feature>
<evidence type="ECO:0000256" key="2">
    <source>
        <dbReference type="SAM" id="SignalP"/>
    </source>
</evidence>
<feature type="region of interest" description="Disordered" evidence="1">
    <location>
        <begin position="86"/>
        <end position="108"/>
    </location>
</feature>
<accession>A0ABP7IA00</accession>
<evidence type="ECO:0008006" key="5">
    <source>
        <dbReference type="Google" id="ProtNLM"/>
    </source>
</evidence>
<evidence type="ECO:0000313" key="4">
    <source>
        <dbReference type="Proteomes" id="UP001501821"/>
    </source>
</evidence>
<organism evidence="3 4">
    <name type="scientific">Nocardioides panacisoli</name>
    <dbReference type="NCBI Taxonomy" id="627624"/>
    <lineage>
        <taxon>Bacteria</taxon>
        <taxon>Bacillati</taxon>
        <taxon>Actinomycetota</taxon>
        <taxon>Actinomycetes</taxon>
        <taxon>Propionibacteriales</taxon>
        <taxon>Nocardioidaceae</taxon>
        <taxon>Nocardioides</taxon>
    </lineage>
</organism>
<dbReference type="Gene3D" id="2.60.40.2700">
    <property type="match status" value="4"/>
</dbReference>
<reference evidence="4" key="1">
    <citation type="journal article" date="2019" name="Int. J. Syst. Evol. Microbiol.">
        <title>The Global Catalogue of Microorganisms (GCM) 10K type strain sequencing project: providing services to taxonomists for standard genome sequencing and annotation.</title>
        <authorList>
            <consortium name="The Broad Institute Genomics Platform"/>
            <consortium name="The Broad Institute Genome Sequencing Center for Infectious Disease"/>
            <person name="Wu L."/>
            <person name="Ma J."/>
        </authorList>
    </citation>
    <scope>NUCLEOTIDE SEQUENCE [LARGE SCALE GENOMIC DNA]</scope>
    <source>
        <strain evidence="4">JCM 16953</strain>
    </source>
</reference>
<evidence type="ECO:0000256" key="1">
    <source>
        <dbReference type="SAM" id="MobiDB-lite"/>
    </source>
</evidence>
<name>A0ABP7IA00_9ACTN</name>
<dbReference type="EMBL" id="BAABAH010000003">
    <property type="protein sequence ID" value="GAA3813148.1"/>
    <property type="molecule type" value="Genomic_DNA"/>
</dbReference>
<comment type="caution">
    <text evidence="3">The sequence shown here is derived from an EMBL/GenBank/DDBJ whole genome shotgun (WGS) entry which is preliminary data.</text>
</comment>
<evidence type="ECO:0000313" key="3">
    <source>
        <dbReference type="EMBL" id="GAA3813148.1"/>
    </source>
</evidence>
<dbReference type="Proteomes" id="UP001501821">
    <property type="component" value="Unassembled WGS sequence"/>
</dbReference>
<dbReference type="RefSeq" id="WP_344773789.1">
    <property type="nucleotide sequence ID" value="NZ_BAABAH010000003.1"/>
</dbReference>